<reference evidence="1 2" key="1">
    <citation type="journal article" date="2006" name="Int. J. Syst. Evol. Microbiol.">
        <title>Chryseobacterium piscium sp. nov., isolated from fish of the South Atlantic Ocean off South Africa.</title>
        <authorList>
            <person name="de Beer H."/>
            <person name="Hugo C.J."/>
            <person name="Jooste P.J."/>
            <person name="Vancanneyt M."/>
            <person name="Coenye T."/>
            <person name="Vandamme P."/>
        </authorList>
    </citation>
    <scope>NUCLEOTIDE SEQUENCE [LARGE SCALE GENOMIC DNA]</scope>
    <source>
        <strain evidence="1 2">CCUG 51923</strain>
    </source>
</reference>
<organism evidence="1 2">
    <name type="scientific">Chryseobacterium piscium</name>
    <dbReference type="NCBI Taxonomy" id="333702"/>
    <lineage>
        <taxon>Bacteria</taxon>
        <taxon>Pseudomonadati</taxon>
        <taxon>Bacteroidota</taxon>
        <taxon>Flavobacteriia</taxon>
        <taxon>Flavobacteriales</taxon>
        <taxon>Weeksellaceae</taxon>
        <taxon>Chryseobacterium group</taxon>
        <taxon>Chryseobacterium</taxon>
    </lineage>
</organism>
<comment type="caution">
    <text evidence="1">The sequence shown here is derived from an EMBL/GenBank/DDBJ whole genome shotgun (WGS) entry which is preliminary data.</text>
</comment>
<gene>
    <name evidence="1" type="ORF">DRF62_07020</name>
</gene>
<keyword evidence="2" id="KW-1185">Reference proteome</keyword>
<evidence type="ECO:0000313" key="1">
    <source>
        <dbReference type="EMBL" id="REC55172.1"/>
    </source>
</evidence>
<accession>A0A3D9BP12</accession>
<dbReference type="Proteomes" id="UP000256512">
    <property type="component" value="Unassembled WGS sequence"/>
</dbReference>
<sequence length="111" mass="13527">MNITMDMAEDPEVVYNDVMELVREEAIEKKIEYDGYYRIKWEEEAENVMTFDKEYFENKERRDLYVFKAALDDKEIFQLLHYIWNLAKGEDLNENILHREIYALKEKGVTF</sequence>
<protein>
    <submittedName>
        <fullName evidence="1">Uncharacterized protein</fullName>
    </submittedName>
</protein>
<evidence type="ECO:0000313" key="2">
    <source>
        <dbReference type="Proteomes" id="UP000256512"/>
    </source>
</evidence>
<proteinExistence type="predicted"/>
<dbReference type="AlphaFoldDB" id="A0A3D9BP12"/>
<name>A0A3D9BP12_9FLAO</name>
<dbReference type="EMBL" id="QNVS01000015">
    <property type="protein sequence ID" value="REC55172.1"/>
    <property type="molecule type" value="Genomic_DNA"/>
</dbReference>